<evidence type="ECO:0000313" key="2">
    <source>
        <dbReference type="EMBL" id="MBS4200615.1"/>
    </source>
</evidence>
<proteinExistence type="predicted"/>
<feature type="coiled-coil region" evidence="1">
    <location>
        <begin position="77"/>
        <end position="104"/>
    </location>
</feature>
<name>A0A942YME5_9BACI</name>
<dbReference type="RefSeq" id="WP_213111175.1">
    <property type="nucleotide sequence ID" value="NZ_JAGYPJ010000001.1"/>
</dbReference>
<evidence type="ECO:0000256" key="1">
    <source>
        <dbReference type="SAM" id="Coils"/>
    </source>
</evidence>
<sequence length="196" mass="23136">MKRFIFFLFLFLTFSLSIYYAILNVPKSDGKLSNLVGEKGNEEFSEYKKIPESEKIVLTDRDIINTNSGGLPKNEIINGLDKTMSSEKEKIEEYKNRIHQLNRQADMQLYVLLDKAAKEYTEKKERKLDLSRFEAKYNAIYITYENQINEEFTLLAKNFEEEAKQNAKNLSFVDDFNDQKVSRRDLFRSELKKLKL</sequence>
<accession>A0A942YME5</accession>
<dbReference type="Proteomes" id="UP000682713">
    <property type="component" value="Unassembled WGS sequence"/>
</dbReference>
<organism evidence="2 3">
    <name type="scientific">Lederbergia citrisecunda</name>
    <dbReference type="NCBI Taxonomy" id="2833583"/>
    <lineage>
        <taxon>Bacteria</taxon>
        <taxon>Bacillati</taxon>
        <taxon>Bacillota</taxon>
        <taxon>Bacilli</taxon>
        <taxon>Bacillales</taxon>
        <taxon>Bacillaceae</taxon>
        <taxon>Lederbergia</taxon>
    </lineage>
</organism>
<dbReference type="EMBL" id="JAGYPJ010000001">
    <property type="protein sequence ID" value="MBS4200615.1"/>
    <property type="molecule type" value="Genomic_DNA"/>
</dbReference>
<keyword evidence="1" id="KW-0175">Coiled coil</keyword>
<protein>
    <submittedName>
        <fullName evidence="2">Uncharacterized protein</fullName>
    </submittedName>
</protein>
<evidence type="ECO:0000313" key="3">
    <source>
        <dbReference type="Proteomes" id="UP000682713"/>
    </source>
</evidence>
<dbReference type="AlphaFoldDB" id="A0A942YME5"/>
<reference evidence="2 3" key="1">
    <citation type="submission" date="2021-05" db="EMBL/GenBank/DDBJ databases">
        <title>Novel Bacillus species.</title>
        <authorList>
            <person name="Liu G."/>
        </authorList>
    </citation>
    <scope>NUCLEOTIDE SEQUENCE [LARGE SCALE GENOMIC DNA]</scope>
    <source>
        <strain evidence="2 3">FJAT-49732</strain>
    </source>
</reference>
<keyword evidence="3" id="KW-1185">Reference proteome</keyword>
<gene>
    <name evidence="2" type="ORF">KHA93_13330</name>
</gene>
<comment type="caution">
    <text evidence="2">The sequence shown here is derived from an EMBL/GenBank/DDBJ whole genome shotgun (WGS) entry which is preliminary data.</text>
</comment>